<organism evidence="1 2">
    <name type="scientific">Lysobacter brunescens</name>
    <dbReference type="NCBI Taxonomy" id="262323"/>
    <lineage>
        <taxon>Bacteria</taxon>
        <taxon>Pseudomonadati</taxon>
        <taxon>Pseudomonadota</taxon>
        <taxon>Gammaproteobacteria</taxon>
        <taxon>Lysobacterales</taxon>
        <taxon>Lysobacteraceae</taxon>
        <taxon>Lysobacter</taxon>
    </lineage>
</organism>
<evidence type="ECO:0000313" key="1">
    <source>
        <dbReference type="EMBL" id="MFD0725642.1"/>
    </source>
</evidence>
<name>A0ABW2YAR0_9GAMM</name>
<reference evidence="2" key="1">
    <citation type="journal article" date="2019" name="Int. J. Syst. Evol. Microbiol.">
        <title>The Global Catalogue of Microorganisms (GCM) 10K type strain sequencing project: providing services to taxonomists for standard genome sequencing and annotation.</title>
        <authorList>
            <consortium name="The Broad Institute Genomics Platform"/>
            <consortium name="The Broad Institute Genome Sequencing Center for Infectious Disease"/>
            <person name="Wu L."/>
            <person name="Ma J."/>
        </authorList>
    </citation>
    <scope>NUCLEOTIDE SEQUENCE [LARGE SCALE GENOMIC DNA]</scope>
    <source>
        <strain evidence="2">CCUG 55585</strain>
    </source>
</reference>
<evidence type="ECO:0000313" key="2">
    <source>
        <dbReference type="Proteomes" id="UP001597110"/>
    </source>
</evidence>
<dbReference type="Proteomes" id="UP001597110">
    <property type="component" value="Unassembled WGS sequence"/>
</dbReference>
<accession>A0ABW2YAR0</accession>
<gene>
    <name evidence="1" type="ORF">ACFQ0E_08520</name>
</gene>
<sequence length="66" mass="7071">MSEQQFQSYNVPASNVLLVEVPPQFIALCEASGASPQAALRGMAAMLCGLQYDECNRLVPLEVEAA</sequence>
<keyword evidence="2" id="KW-1185">Reference proteome</keyword>
<dbReference type="RefSeq" id="WP_386823230.1">
    <property type="nucleotide sequence ID" value="NZ_JBHTIF010000001.1"/>
</dbReference>
<dbReference type="EMBL" id="JBHTIF010000001">
    <property type="protein sequence ID" value="MFD0725642.1"/>
    <property type="molecule type" value="Genomic_DNA"/>
</dbReference>
<protein>
    <submittedName>
        <fullName evidence="1">Uncharacterized protein</fullName>
    </submittedName>
</protein>
<proteinExistence type="predicted"/>
<comment type="caution">
    <text evidence="1">The sequence shown here is derived from an EMBL/GenBank/DDBJ whole genome shotgun (WGS) entry which is preliminary data.</text>
</comment>